<name>A0AAV8ZHM8_9CUCU</name>
<feature type="non-terminal residue" evidence="1">
    <location>
        <position position="55"/>
    </location>
</feature>
<organism evidence="1 2">
    <name type="scientific">Rhamnusium bicolor</name>
    <dbReference type="NCBI Taxonomy" id="1586634"/>
    <lineage>
        <taxon>Eukaryota</taxon>
        <taxon>Metazoa</taxon>
        <taxon>Ecdysozoa</taxon>
        <taxon>Arthropoda</taxon>
        <taxon>Hexapoda</taxon>
        <taxon>Insecta</taxon>
        <taxon>Pterygota</taxon>
        <taxon>Neoptera</taxon>
        <taxon>Endopterygota</taxon>
        <taxon>Coleoptera</taxon>
        <taxon>Polyphaga</taxon>
        <taxon>Cucujiformia</taxon>
        <taxon>Chrysomeloidea</taxon>
        <taxon>Cerambycidae</taxon>
        <taxon>Lepturinae</taxon>
        <taxon>Rhagiini</taxon>
        <taxon>Rhamnusium</taxon>
    </lineage>
</organism>
<accession>A0AAV8ZHM8</accession>
<dbReference type="AlphaFoldDB" id="A0AAV8ZHM8"/>
<sequence length="55" mass="6083">MTTDLLLILECTDHSPLSLDIEKKNPLPTGPPPIFIRDLQDEAIKIGDPLLLSCQ</sequence>
<reference evidence="1" key="1">
    <citation type="journal article" date="2023" name="Insect Mol. Biol.">
        <title>Genome sequencing provides insights into the evolution of gene families encoding plant cell wall-degrading enzymes in longhorned beetles.</title>
        <authorList>
            <person name="Shin N.R."/>
            <person name="Okamura Y."/>
            <person name="Kirsch R."/>
            <person name="Pauchet Y."/>
        </authorList>
    </citation>
    <scope>NUCLEOTIDE SEQUENCE</scope>
    <source>
        <strain evidence="1">RBIC_L_NR</strain>
    </source>
</reference>
<evidence type="ECO:0000313" key="2">
    <source>
        <dbReference type="Proteomes" id="UP001162156"/>
    </source>
</evidence>
<gene>
    <name evidence="1" type="ORF">NQ314_005689</name>
</gene>
<comment type="caution">
    <text evidence="1">The sequence shown here is derived from an EMBL/GenBank/DDBJ whole genome shotgun (WGS) entry which is preliminary data.</text>
</comment>
<proteinExistence type="predicted"/>
<evidence type="ECO:0000313" key="1">
    <source>
        <dbReference type="EMBL" id="KAJ8962972.1"/>
    </source>
</evidence>
<dbReference type="EMBL" id="JANEYF010001578">
    <property type="protein sequence ID" value="KAJ8962972.1"/>
    <property type="molecule type" value="Genomic_DNA"/>
</dbReference>
<protein>
    <submittedName>
        <fullName evidence="1">Uncharacterized protein</fullName>
    </submittedName>
</protein>
<dbReference type="Proteomes" id="UP001162156">
    <property type="component" value="Unassembled WGS sequence"/>
</dbReference>
<keyword evidence="2" id="KW-1185">Reference proteome</keyword>